<accession>I0KZI5</accession>
<sequence>MTGVGTVNAYTPRNRADKPSWYWTVNAHSHTAWLVAELAPLLGHRRRSAAIGLWSAGGHPADTFPAGRELTPAESIPWVAGIVEGEGCVSVSARGDVSLGVNSTDLDTIVRLHAATGIGRVYERPSRNEKWRPTATWNACRINELRETAPGTAAVAEVAPPCGH</sequence>
<comment type="caution">
    <text evidence="1">The sequence shown here is derived from an EMBL/GenBank/DDBJ whole genome shotgun (WGS) entry which is preliminary data.</text>
</comment>
<evidence type="ECO:0008006" key="3">
    <source>
        <dbReference type="Google" id="ProtNLM"/>
    </source>
</evidence>
<dbReference type="AlphaFoldDB" id="I0KZI5"/>
<name>I0KZI5_9ACTN</name>
<gene>
    <name evidence="1" type="ORF">MILUP08_41900</name>
</gene>
<dbReference type="InterPro" id="IPR027434">
    <property type="entry name" value="Homing_endonucl"/>
</dbReference>
<protein>
    <recommendedName>
        <fullName evidence="3">Homing endonuclease LAGLIDADG domain-containing protein</fullName>
    </recommendedName>
</protein>
<keyword evidence="2" id="KW-1185">Reference proteome</keyword>
<evidence type="ECO:0000313" key="2">
    <source>
        <dbReference type="Proteomes" id="UP000003448"/>
    </source>
</evidence>
<dbReference type="Proteomes" id="UP000003448">
    <property type="component" value="Unassembled WGS sequence"/>
</dbReference>
<dbReference type="EMBL" id="CAIE01000017">
    <property type="protein sequence ID" value="CCH16982.1"/>
    <property type="molecule type" value="Genomic_DNA"/>
</dbReference>
<proteinExistence type="predicted"/>
<organism evidence="1 2">
    <name type="scientific">Micromonospora lupini str. Lupac 08</name>
    <dbReference type="NCBI Taxonomy" id="1150864"/>
    <lineage>
        <taxon>Bacteria</taxon>
        <taxon>Bacillati</taxon>
        <taxon>Actinomycetota</taxon>
        <taxon>Actinomycetes</taxon>
        <taxon>Micromonosporales</taxon>
        <taxon>Micromonosporaceae</taxon>
        <taxon>Micromonospora</taxon>
    </lineage>
</organism>
<dbReference type="SUPFAM" id="SSF55608">
    <property type="entry name" value="Homing endonucleases"/>
    <property type="match status" value="1"/>
</dbReference>
<reference evidence="2" key="1">
    <citation type="journal article" date="2012" name="J. Bacteriol.">
        <title>Genome Sequence of Micromonospora lupini Lupac 08, Isolated from Root Nodules of Lupinus angustifolius.</title>
        <authorList>
            <person name="Alonso-Vega P."/>
            <person name="Normand P."/>
            <person name="Bacigalupe R."/>
            <person name="Pujic P."/>
            <person name="Lajus A."/>
            <person name="Vallenet D."/>
            <person name="Carro L."/>
            <person name="Coll P."/>
            <person name="Trujillo M.E."/>
        </authorList>
    </citation>
    <scope>NUCLEOTIDE SEQUENCE [LARGE SCALE GENOMIC DNA]</scope>
    <source>
        <strain evidence="2">Lupac 08</strain>
    </source>
</reference>
<evidence type="ECO:0000313" key="1">
    <source>
        <dbReference type="EMBL" id="CCH16982.1"/>
    </source>
</evidence>
<dbReference type="Gene3D" id="3.10.28.10">
    <property type="entry name" value="Homing endonucleases"/>
    <property type="match status" value="1"/>
</dbReference>